<evidence type="ECO:0000256" key="1">
    <source>
        <dbReference type="SAM" id="SignalP"/>
    </source>
</evidence>
<feature type="chain" id="PRO_5020938440" evidence="1">
    <location>
        <begin position="20"/>
        <end position="257"/>
    </location>
</feature>
<gene>
    <name evidence="2" type="ORF">EV197_2972</name>
</gene>
<organism evidence="2 3">
    <name type="scientific">Aquimarina brevivitae</name>
    <dbReference type="NCBI Taxonomy" id="323412"/>
    <lineage>
        <taxon>Bacteria</taxon>
        <taxon>Pseudomonadati</taxon>
        <taxon>Bacteroidota</taxon>
        <taxon>Flavobacteriia</taxon>
        <taxon>Flavobacteriales</taxon>
        <taxon>Flavobacteriaceae</taxon>
        <taxon>Aquimarina</taxon>
    </lineage>
</organism>
<reference evidence="2 3" key="1">
    <citation type="submission" date="2019-02" db="EMBL/GenBank/DDBJ databases">
        <title>Genomic Encyclopedia of Type Strains, Phase IV (KMG-IV): sequencing the most valuable type-strain genomes for metagenomic binning, comparative biology and taxonomic classification.</title>
        <authorList>
            <person name="Goeker M."/>
        </authorList>
    </citation>
    <scope>NUCLEOTIDE SEQUENCE [LARGE SCALE GENOMIC DNA]</scope>
    <source>
        <strain evidence="2 3">DSM 17196</strain>
    </source>
</reference>
<comment type="caution">
    <text evidence="2">The sequence shown here is derived from an EMBL/GenBank/DDBJ whole genome shotgun (WGS) entry which is preliminary data.</text>
</comment>
<dbReference type="EMBL" id="SGXE01000005">
    <property type="protein sequence ID" value="RZS91869.1"/>
    <property type="molecule type" value="Genomic_DNA"/>
</dbReference>
<sequence length="257" mass="29695">MQKITFLLLVIGCINWAVAECTESGMQFYPTQKEISLNPMFIIQGYAESQKTVNSFENRKVYLVSETGDRIQLRLQEMFKGQFQLTQAIFYTTSSLEPNTTYFLTYENQTEAETIEMIKYYDNKEEKVYWTTSDQHHVDPLTNSLSIAFEKTEVFQYGCGPEAYASFAITNKPKAEIWYKTEVKEVGATTTSLYYITPWFEKLHVGHDMCSGAFTFTPTATYKVRFTPMNIDGKSLPTTDWIAFTSPFMKDELTKQN</sequence>
<keyword evidence="3" id="KW-1185">Reference proteome</keyword>
<keyword evidence="1" id="KW-0732">Signal</keyword>
<protein>
    <submittedName>
        <fullName evidence="2">Uncharacterized protein</fullName>
    </submittedName>
</protein>
<feature type="signal peptide" evidence="1">
    <location>
        <begin position="1"/>
        <end position="19"/>
    </location>
</feature>
<name>A0A4V2F578_9FLAO</name>
<dbReference type="AlphaFoldDB" id="A0A4V2F578"/>
<dbReference type="OrthoDB" id="878468at2"/>
<accession>A0A4V2F578</accession>
<proteinExistence type="predicted"/>
<evidence type="ECO:0000313" key="3">
    <source>
        <dbReference type="Proteomes" id="UP000292262"/>
    </source>
</evidence>
<evidence type="ECO:0000313" key="2">
    <source>
        <dbReference type="EMBL" id="RZS91869.1"/>
    </source>
</evidence>
<dbReference type="Proteomes" id="UP000292262">
    <property type="component" value="Unassembled WGS sequence"/>
</dbReference>
<dbReference type="RefSeq" id="WP_130287503.1">
    <property type="nucleotide sequence ID" value="NZ_SGXE01000005.1"/>
</dbReference>